<keyword evidence="2" id="KW-0378">Hydrolase</keyword>
<evidence type="ECO:0000256" key="3">
    <source>
        <dbReference type="SAM" id="SignalP"/>
    </source>
</evidence>
<protein>
    <submittedName>
        <fullName evidence="5">Rhamnogalacturonan acetylesterase</fullName>
    </submittedName>
</protein>
<dbReference type="InterPro" id="IPR036514">
    <property type="entry name" value="SGNH_hydro_sf"/>
</dbReference>
<evidence type="ECO:0000256" key="2">
    <source>
        <dbReference type="ARBA" id="ARBA00022801"/>
    </source>
</evidence>
<feature type="chain" id="PRO_5019171231" evidence="3">
    <location>
        <begin position="23"/>
        <end position="418"/>
    </location>
</feature>
<dbReference type="PANTHER" id="PTHR43695">
    <property type="entry name" value="PUTATIVE (AFU_ORTHOLOGUE AFUA_2G17250)-RELATED"/>
    <property type="match status" value="1"/>
</dbReference>
<comment type="caution">
    <text evidence="5">The sequence shown here is derived from an EMBL/GenBank/DDBJ whole genome shotgun (WGS) entry which is preliminary data.</text>
</comment>
<organism evidence="5 6">
    <name type="scientific">Segatella copri</name>
    <dbReference type="NCBI Taxonomy" id="165179"/>
    <lineage>
        <taxon>Bacteria</taxon>
        <taxon>Pseudomonadati</taxon>
        <taxon>Bacteroidota</taxon>
        <taxon>Bacteroidia</taxon>
        <taxon>Bacteroidales</taxon>
        <taxon>Prevotellaceae</taxon>
        <taxon>Segatella</taxon>
    </lineage>
</organism>
<reference evidence="5 6" key="1">
    <citation type="submission" date="2018-08" db="EMBL/GenBank/DDBJ databases">
        <title>A genome reference for cultivated species of the human gut microbiota.</title>
        <authorList>
            <person name="Zou Y."/>
            <person name="Xue W."/>
            <person name="Luo G."/>
        </authorList>
    </citation>
    <scope>NUCLEOTIDE SEQUENCE [LARGE SCALE GENOMIC DNA]</scope>
    <source>
        <strain evidence="5 6">AM16-54</strain>
    </source>
</reference>
<proteinExistence type="inferred from homology"/>
<evidence type="ECO:0000313" key="5">
    <source>
        <dbReference type="EMBL" id="RHH78742.1"/>
    </source>
</evidence>
<evidence type="ECO:0000313" key="6">
    <source>
        <dbReference type="Proteomes" id="UP000284548"/>
    </source>
</evidence>
<feature type="domain" description="SGNH hydrolase-type esterase" evidence="4">
    <location>
        <begin position="178"/>
        <end position="322"/>
    </location>
</feature>
<feature type="signal peptide" evidence="3">
    <location>
        <begin position="1"/>
        <end position="22"/>
    </location>
</feature>
<sequence>MKTRNFLFTSLLALASTVAVNAQTFDIDMLKVQPVYSAEKGQGYDIVAAPKAKSNAPFFYSVKVADGNYKVTVVLGSKKKAGRTVVRAENRRLMLDEVSTRKGEFKTFSFVVNKRSPYITDKMNVKIKPREKETFTWDEKLTLEFTGAAPAVKSIKVEPAPAETTTVFLCGNSTVVDQFTEPYASWGQMITRWFGPKVAISNHAESGLTAGSFLASNRLDKVLAMMKKGDYVICEFGHNDQKEKYAGSGAWYNFSYNLKKFIDEVRKKGGNIIFVTPTQRRMFDKATHSKIQETHGDYPDAMRAVAKREGVPVIELHDMTRTFFETLGYENSKKSLVHYPANTYPNQPKALEDNTHFNPYGAYGVAKMVVMGMKQLNLPIVKYLRADWKDFNPAQPDDFNQFVWYPSVNQDVTKPDGN</sequence>
<dbReference type="Proteomes" id="UP000284548">
    <property type="component" value="Unassembled WGS sequence"/>
</dbReference>
<dbReference type="AlphaFoldDB" id="A0A414XXT4"/>
<dbReference type="SUPFAM" id="SSF52266">
    <property type="entry name" value="SGNH hydrolase"/>
    <property type="match status" value="1"/>
</dbReference>
<dbReference type="Pfam" id="PF13472">
    <property type="entry name" value="Lipase_GDSL_2"/>
    <property type="match status" value="1"/>
</dbReference>
<dbReference type="PANTHER" id="PTHR43695:SF1">
    <property type="entry name" value="RHAMNOGALACTURONAN ACETYLESTERASE"/>
    <property type="match status" value="1"/>
</dbReference>
<dbReference type="InterPro" id="IPR037459">
    <property type="entry name" value="RhgT-like"/>
</dbReference>
<dbReference type="Gene3D" id="3.40.50.1110">
    <property type="entry name" value="SGNH hydrolase"/>
    <property type="match status" value="1"/>
</dbReference>
<dbReference type="InterPro" id="IPR008979">
    <property type="entry name" value="Galactose-bd-like_sf"/>
</dbReference>
<dbReference type="RefSeq" id="WP_118255514.1">
    <property type="nucleotide sequence ID" value="NZ_QRKB01000040.1"/>
</dbReference>
<dbReference type="SUPFAM" id="SSF49785">
    <property type="entry name" value="Galactose-binding domain-like"/>
    <property type="match status" value="1"/>
</dbReference>
<dbReference type="InterPro" id="IPR013830">
    <property type="entry name" value="SGNH_hydro"/>
</dbReference>
<gene>
    <name evidence="5" type="ORF">DW192_12905</name>
</gene>
<evidence type="ECO:0000259" key="4">
    <source>
        <dbReference type="Pfam" id="PF13472"/>
    </source>
</evidence>
<dbReference type="Gene3D" id="2.60.120.430">
    <property type="entry name" value="Galactose-binding lectin"/>
    <property type="match status" value="1"/>
</dbReference>
<name>A0A414XXT4_9BACT</name>
<evidence type="ECO:0000256" key="1">
    <source>
        <dbReference type="ARBA" id="ARBA00008668"/>
    </source>
</evidence>
<accession>A0A414XXT4</accession>
<comment type="similarity">
    <text evidence="1">Belongs to the 'GDSL' lipolytic enzyme family.</text>
</comment>
<dbReference type="GO" id="GO:0016788">
    <property type="term" value="F:hydrolase activity, acting on ester bonds"/>
    <property type="evidence" value="ECO:0007669"/>
    <property type="project" value="UniProtKB-ARBA"/>
</dbReference>
<dbReference type="EMBL" id="QRKB01000040">
    <property type="protein sequence ID" value="RHH78742.1"/>
    <property type="molecule type" value="Genomic_DNA"/>
</dbReference>
<dbReference type="CDD" id="cd01821">
    <property type="entry name" value="Rhamnogalacturan_acetylesterase_like"/>
    <property type="match status" value="1"/>
</dbReference>
<keyword evidence="3" id="KW-0732">Signal</keyword>